<name>A0ABS7TU38_9BACT</name>
<organism evidence="1 2">
    <name type="scientific">Nannocystis pusilla</name>
    <dbReference type="NCBI Taxonomy" id="889268"/>
    <lineage>
        <taxon>Bacteria</taxon>
        <taxon>Pseudomonadati</taxon>
        <taxon>Myxococcota</taxon>
        <taxon>Polyangia</taxon>
        <taxon>Nannocystales</taxon>
        <taxon>Nannocystaceae</taxon>
        <taxon>Nannocystis</taxon>
    </lineage>
</organism>
<evidence type="ECO:0000313" key="1">
    <source>
        <dbReference type="EMBL" id="MBZ5711740.1"/>
    </source>
</evidence>
<dbReference type="EMBL" id="JAIRAU010000027">
    <property type="protein sequence ID" value="MBZ5711740.1"/>
    <property type="molecule type" value="Genomic_DNA"/>
</dbReference>
<protein>
    <recommendedName>
        <fullName evidence="3">Acetyltransferase</fullName>
    </recommendedName>
</protein>
<gene>
    <name evidence="1" type="ORF">K7C98_21065</name>
</gene>
<keyword evidence="2" id="KW-1185">Reference proteome</keyword>
<dbReference type="Proteomes" id="UP001139031">
    <property type="component" value="Unassembled WGS sequence"/>
</dbReference>
<proteinExistence type="predicted"/>
<evidence type="ECO:0000313" key="2">
    <source>
        <dbReference type="Proteomes" id="UP001139031"/>
    </source>
</evidence>
<accession>A0ABS7TU38</accession>
<evidence type="ECO:0008006" key="3">
    <source>
        <dbReference type="Google" id="ProtNLM"/>
    </source>
</evidence>
<sequence length="47" mass="5347">MTSPDNAASLRTIELLGATYVDTVDVPVHSDMRLLGLTRVRRYRWSL</sequence>
<reference evidence="1" key="1">
    <citation type="submission" date="2021-08" db="EMBL/GenBank/DDBJ databases">
        <authorList>
            <person name="Stevens D.C."/>
        </authorList>
    </citation>
    <scope>NUCLEOTIDE SEQUENCE</scope>
    <source>
        <strain evidence="1">DSM 53165</strain>
    </source>
</reference>
<comment type="caution">
    <text evidence="1">The sequence shown here is derived from an EMBL/GenBank/DDBJ whole genome shotgun (WGS) entry which is preliminary data.</text>
</comment>
<dbReference type="RefSeq" id="WP_224193501.1">
    <property type="nucleotide sequence ID" value="NZ_JAIRAU010000027.1"/>
</dbReference>